<organism evidence="2 3">
    <name type="scientific">Candidatus Jorgensenbacteria bacterium GW2011_GWA2_45_13</name>
    <dbReference type="NCBI Taxonomy" id="1618662"/>
    <lineage>
        <taxon>Bacteria</taxon>
        <taxon>Candidatus Joergenseniibacteriota</taxon>
    </lineage>
</organism>
<dbReference type="AlphaFoldDB" id="A0A0G1P6X0"/>
<dbReference type="EMBL" id="LCKF01000006">
    <property type="protein sequence ID" value="KKT92104.1"/>
    <property type="molecule type" value="Genomic_DNA"/>
</dbReference>
<gene>
    <name evidence="2" type="ORF">UW92_C0006G0003</name>
</gene>
<evidence type="ECO:0000256" key="1">
    <source>
        <dbReference type="SAM" id="Phobius"/>
    </source>
</evidence>
<keyword evidence="1" id="KW-0812">Transmembrane</keyword>
<name>A0A0G1P6X0_9BACT</name>
<protein>
    <submittedName>
        <fullName evidence="2">CmpX protein</fullName>
    </submittedName>
</protein>
<dbReference type="InterPro" id="IPR045275">
    <property type="entry name" value="MscS_archaea/bacteria_type"/>
</dbReference>
<proteinExistence type="predicted"/>
<dbReference type="Gene3D" id="1.10.287.1260">
    <property type="match status" value="1"/>
</dbReference>
<dbReference type="Proteomes" id="UP000033966">
    <property type="component" value="Unassembled WGS sequence"/>
</dbReference>
<keyword evidence="1" id="KW-1133">Transmembrane helix</keyword>
<feature type="transmembrane region" description="Helical" evidence="1">
    <location>
        <begin position="20"/>
        <end position="48"/>
    </location>
</feature>
<feature type="transmembrane region" description="Helical" evidence="1">
    <location>
        <begin position="118"/>
        <end position="139"/>
    </location>
</feature>
<dbReference type="Pfam" id="PF05552">
    <property type="entry name" value="MS_channel_1st_1"/>
    <property type="match status" value="1"/>
</dbReference>
<dbReference type="GO" id="GO:0008381">
    <property type="term" value="F:mechanosensitive monoatomic ion channel activity"/>
    <property type="evidence" value="ECO:0007669"/>
    <property type="project" value="InterPro"/>
</dbReference>
<accession>A0A0G1P6X0</accession>
<comment type="caution">
    <text evidence="2">The sequence shown here is derived from an EMBL/GenBank/DDBJ whole genome shotgun (WGS) entry which is preliminary data.</text>
</comment>
<sequence>MIQDWTSVVIGSLQNLWVGAIATLGSIIGAFIILLVGLIVAAGLAALIERVVSFVKLDKALSGLGLEEYFSRAGISLNSAKFFGKIVYWFFVVVFLLAASDILGFYSLSTFLKDTLLYIPNVVVAVLIMLAAVVIANFLKRLVGASVKTARLHASKFLSSLTWWAVVLFGFFAALTQLGVAVSIINSLVTGFVAMLAIAGGIAFGLGGKDYASHLISKLREHVE</sequence>
<dbReference type="PANTHER" id="PTHR30221:SF1">
    <property type="entry name" value="SMALL-CONDUCTANCE MECHANOSENSITIVE CHANNEL"/>
    <property type="match status" value="1"/>
</dbReference>
<dbReference type="InterPro" id="IPR008910">
    <property type="entry name" value="MSC_TM_helix"/>
</dbReference>
<feature type="transmembrane region" description="Helical" evidence="1">
    <location>
        <begin position="160"/>
        <end position="182"/>
    </location>
</feature>
<keyword evidence="1" id="KW-0472">Membrane</keyword>
<evidence type="ECO:0000313" key="3">
    <source>
        <dbReference type="Proteomes" id="UP000033966"/>
    </source>
</evidence>
<feature type="transmembrane region" description="Helical" evidence="1">
    <location>
        <begin position="86"/>
        <end position="106"/>
    </location>
</feature>
<dbReference type="PANTHER" id="PTHR30221">
    <property type="entry name" value="SMALL-CONDUCTANCE MECHANOSENSITIVE CHANNEL"/>
    <property type="match status" value="1"/>
</dbReference>
<reference evidence="2 3" key="1">
    <citation type="journal article" date="2015" name="Nature">
        <title>rRNA introns, odd ribosomes, and small enigmatic genomes across a large radiation of phyla.</title>
        <authorList>
            <person name="Brown C.T."/>
            <person name="Hug L.A."/>
            <person name="Thomas B.C."/>
            <person name="Sharon I."/>
            <person name="Castelle C.J."/>
            <person name="Singh A."/>
            <person name="Wilkins M.J."/>
            <person name="Williams K.H."/>
            <person name="Banfield J.F."/>
        </authorList>
    </citation>
    <scope>NUCLEOTIDE SEQUENCE [LARGE SCALE GENOMIC DNA]</scope>
</reference>
<feature type="transmembrane region" description="Helical" evidence="1">
    <location>
        <begin position="188"/>
        <end position="208"/>
    </location>
</feature>
<evidence type="ECO:0000313" key="2">
    <source>
        <dbReference type="EMBL" id="KKT92104.1"/>
    </source>
</evidence>